<evidence type="ECO:0000256" key="3">
    <source>
        <dbReference type="ARBA" id="ARBA00022448"/>
    </source>
</evidence>
<gene>
    <name evidence="12" type="ORF">D0Z07_5075</name>
</gene>
<protein>
    <submittedName>
        <fullName evidence="12">Cystinosin</fullName>
    </submittedName>
</protein>
<dbReference type="InterPro" id="IPR005282">
    <property type="entry name" value="LC_transporter"/>
</dbReference>
<evidence type="ECO:0000256" key="10">
    <source>
        <dbReference type="ARBA" id="ARBA00048473"/>
    </source>
</evidence>
<dbReference type="GO" id="GO:0015184">
    <property type="term" value="F:L-cystine transmembrane transporter activity"/>
    <property type="evidence" value="ECO:0007669"/>
    <property type="project" value="TreeGrafter"/>
</dbReference>
<dbReference type="SMART" id="SM00679">
    <property type="entry name" value="CTNS"/>
    <property type="match status" value="2"/>
</dbReference>
<dbReference type="Pfam" id="PF04193">
    <property type="entry name" value="PQ-loop"/>
    <property type="match status" value="2"/>
</dbReference>
<evidence type="ECO:0000256" key="6">
    <source>
        <dbReference type="ARBA" id="ARBA00022847"/>
    </source>
</evidence>
<feature type="transmembrane region" description="Helical" evidence="11">
    <location>
        <begin position="159"/>
        <end position="178"/>
    </location>
</feature>
<keyword evidence="4 11" id="KW-0812">Transmembrane</keyword>
<dbReference type="GO" id="GO:0005774">
    <property type="term" value="C:vacuolar membrane"/>
    <property type="evidence" value="ECO:0007669"/>
    <property type="project" value="TreeGrafter"/>
</dbReference>
<accession>A0A9P7AX48</accession>
<dbReference type="EMBL" id="VNKQ01000009">
    <property type="protein sequence ID" value="KAG0648826.1"/>
    <property type="molecule type" value="Genomic_DNA"/>
</dbReference>
<evidence type="ECO:0000256" key="5">
    <source>
        <dbReference type="ARBA" id="ARBA00022737"/>
    </source>
</evidence>
<evidence type="ECO:0000313" key="13">
    <source>
        <dbReference type="Proteomes" id="UP000785200"/>
    </source>
</evidence>
<dbReference type="Proteomes" id="UP000785200">
    <property type="component" value="Unassembled WGS sequence"/>
</dbReference>
<evidence type="ECO:0000256" key="4">
    <source>
        <dbReference type="ARBA" id="ARBA00022692"/>
    </source>
</evidence>
<keyword evidence="13" id="KW-1185">Reference proteome</keyword>
<keyword evidence="9" id="KW-0458">Lysosome</keyword>
<name>A0A9P7AX48_9HELO</name>
<dbReference type="PANTHER" id="PTHR13131:SF5">
    <property type="entry name" value="CYSTINOSIN"/>
    <property type="match status" value="1"/>
</dbReference>
<comment type="subcellular location">
    <subcellularLocation>
        <location evidence="1">Lysosome membrane</location>
        <topology evidence="1">Multi-pass membrane protein</topology>
    </subcellularLocation>
</comment>
<dbReference type="AlphaFoldDB" id="A0A9P7AX48"/>
<sequence length="283" mass="31346">MAASLLSVVSELFGWVYTICWSLSFYPQPILNFRRKSTSGTTIDFPAINVLGFIAYFVSNAAFLYSPRVRREYALRHHGLTPTVQFNDLAFAGHAIIISGITLSQFSPAIWGFDKRGKRGAGARVSRSILGLLAGSLIGVAIIAIIVAAKHDEDPEVGWAWIDVVYATSYVKLIITLVKYMPQVLTNYRNSSTHGWSIWQILLDFAGGVLSIMQLGIDSYLQGDWSGITGNPVKLMLGNVSIFFDIIFMVQHYCLYKGQKGKAFTDGEQDPLLGDAAREHRIE</sequence>
<dbReference type="FunFam" id="1.20.1280.290:FF:000016">
    <property type="entry name" value="Cystinosin homolog"/>
    <property type="match status" value="1"/>
</dbReference>
<dbReference type="OrthoDB" id="75720at2759"/>
<dbReference type="NCBIfam" id="TIGR00951">
    <property type="entry name" value="2A43"/>
    <property type="match status" value="1"/>
</dbReference>
<reference evidence="12" key="1">
    <citation type="submission" date="2019-07" db="EMBL/GenBank/DDBJ databases">
        <title>Hyphodiscus hymeniophilus genome sequencing and assembly.</title>
        <authorList>
            <person name="Kramer G."/>
            <person name="Nodwell J."/>
        </authorList>
    </citation>
    <scope>NUCLEOTIDE SEQUENCE</scope>
    <source>
        <strain evidence="12">ATCC 34498</strain>
    </source>
</reference>
<dbReference type="GO" id="GO:0000324">
    <property type="term" value="C:fungal-type vacuole"/>
    <property type="evidence" value="ECO:0007669"/>
    <property type="project" value="TreeGrafter"/>
</dbReference>
<feature type="transmembrane region" description="Helical" evidence="11">
    <location>
        <begin position="89"/>
        <end position="113"/>
    </location>
</feature>
<dbReference type="Gene3D" id="1.20.1280.290">
    <property type="match status" value="2"/>
</dbReference>
<comment type="catalytic activity">
    <reaction evidence="10">
        <text>L-cystine(out) + H(+)(out) = L-cystine(in) + H(+)(in)</text>
        <dbReference type="Rhea" id="RHEA:66172"/>
        <dbReference type="ChEBI" id="CHEBI:15378"/>
        <dbReference type="ChEBI" id="CHEBI:35491"/>
    </reaction>
    <physiologicalReaction direction="left-to-right" evidence="10">
        <dbReference type="Rhea" id="RHEA:66173"/>
    </physiologicalReaction>
</comment>
<feature type="transmembrane region" description="Helical" evidence="11">
    <location>
        <begin position="237"/>
        <end position="256"/>
    </location>
</feature>
<keyword evidence="3" id="KW-0813">Transport</keyword>
<evidence type="ECO:0000256" key="11">
    <source>
        <dbReference type="SAM" id="Phobius"/>
    </source>
</evidence>
<evidence type="ECO:0000313" key="12">
    <source>
        <dbReference type="EMBL" id="KAG0648826.1"/>
    </source>
</evidence>
<feature type="transmembrane region" description="Helical" evidence="11">
    <location>
        <begin position="45"/>
        <end position="65"/>
    </location>
</feature>
<evidence type="ECO:0000256" key="2">
    <source>
        <dbReference type="ARBA" id="ARBA00006855"/>
    </source>
</evidence>
<dbReference type="PANTHER" id="PTHR13131">
    <property type="entry name" value="CYSTINOSIN"/>
    <property type="match status" value="1"/>
</dbReference>
<organism evidence="12 13">
    <name type="scientific">Hyphodiscus hymeniophilus</name>
    <dbReference type="NCBI Taxonomy" id="353542"/>
    <lineage>
        <taxon>Eukaryota</taxon>
        <taxon>Fungi</taxon>
        <taxon>Dikarya</taxon>
        <taxon>Ascomycota</taxon>
        <taxon>Pezizomycotina</taxon>
        <taxon>Leotiomycetes</taxon>
        <taxon>Helotiales</taxon>
        <taxon>Hyphodiscaceae</taxon>
        <taxon>Hyphodiscus</taxon>
    </lineage>
</organism>
<keyword evidence="6" id="KW-0769">Symport</keyword>
<feature type="transmembrane region" description="Helical" evidence="11">
    <location>
        <begin position="198"/>
        <end position="217"/>
    </location>
</feature>
<evidence type="ECO:0000256" key="7">
    <source>
        <dbReference type="ARBA" id="ARBA00022989"/>
    </source>
</evidence>
<dbReference type="GO" id="GO:0015293">
    <property type="term" value="F:symporter activity"/>
    <property type="evidence" value="ECO:0007669"/>
    <property type="project" value="UniProtKB-KW"/>
</dbReference>
<keyword evidence="7 11" id="KW-1133">Transmembrane helix</keyword>
<evidence type="ECO:0000256" key="1">
    <source>
        <dbReference type="ARBA" id="ARBA00004155"/>
    </source>
</evidence>
<dbReference type="InterPro" id="IPR006603">
    <property type="entry name" value="PQ-loop_rpt"/>
</dbReference>
<feature type="transmembrane region" description="Helical" evidence="11">
    <location>
        <begin position="125"/>
        <end position="147"/>
    </location>
</feature>
<evidence type="ECO:0000256" key="8">
    <source>
        <dbReference type="ARBA" id="ARBA00023136"/>
    </source>
</evidence>
<keyword evidence="8 11" id="KW-0472">Membrane</keyword>
<proteinExistence type="inferred from homology"/>
<feature type="transmembrane region" description="Helical" evidence="11">
    <location>
        <begin position="12"/>
        <end position="33"/>
    </location>
</feature>
<keyword evidence="5" id="KW-0677">Repeat</keyword>
<comment type="similarity">
    <text evidence="2">Belongs to the cystinosin family.</text>
</comment>
<evidence type="ECO:0000256" key="9">
    <source>
        <dbReference type="ARBA" id="ARBA00023228"/>
    </source>
</evidence>
<comment type="caution">
    <text evidence="12">The sequence shown here is derived from an EMBL/GenBank/DDBJ whole genome shotgun (WGS) entry which is preliminary data.</text>
</comment>